<protein>
    <submittedName>
        <fullName evidence="1">Sugar phosphate isomerase/epimerase</fullName>
    </submittedName>
</protein>
<dbReference type="Gene3D" id="3.20.20.150">
    <property type="entry name" value="Divalent-metal-dependent TIM barrel enzymes"/>
    <property type="match status" value="1"/>
</dbReference>
<organism evidence="1 2">
    <name type="scientific">Metabacillus rhizolycopersici</name>
    <dbReference type="NCBI Taxonomy" id="2875709"/>
    <lineage>
        <taxon>Bacteria</taxon>
        <taxon>Bacillati</taxon>
        <taxon>Bacillota</taxon>
        <taxon>Bacilli</taxon>
        <taxon>Bacillales</taxon>
        <taxon>Bacillaceae</taxon>
        <taxon>Metabacillus</taxon>
    </lineage>
</organism>
<keyword evidence="1" id="KW-0413">Isomerase</keyword>
<evidence type="ECO:0000313" key="1">
    <source>
        <dbReference type="EMBL" id="MBZ5753180.1"/>
    </source>
</evidence>
<dbReference type="InterPro" id="IPR036237">
    <property type="entry name" value="Xyl_isomerase-like_sf"/>
</dbReference>
<reference evidence="1" key="1">
    <citation type="submission" date="2024-05" db="EMBL/GenBank/DDBJ databases">
        <title>Metabacillus sp. nov., isolated from the rhizosphere soil of tomato plants.</title>
        <authorList>
            <person name="Ma R."/>
        </authorList>
    </citation>
    <scope>NUCLEOTIDE SEQUENCE</scope>
    <source>
        <strain evidence="1">DBTR6</strain>
    </source>
</reference>
<accession>A0ABS7UXZ2</accession>
<keyword evidence="2" id="KW-1185">Reference proteome</keyword>
<evidence type="ECO:0000313" key="2">
    <source>
        <dbReference type="Proteomes" id="UP001165287"/>
    </source>
</evidence>
<proteinExistence type="predicted"/>
<name>A0ABS7UXZ2_9BACI</name>
<dbReference type="SUPFAM" id="SSF51658">
    <property type="entry name" value="Xylose isomerase-like"/>
    <property type="match status" value="1"/>
</dbReference>
<comment type="caution">
    <text evidence="1">The sequence shown here is derived from an EMBL/GenBank/DDBJ whole genome shotgun (WGS) entry which is preliminary data.</text>
</comment>
<dbReference type="EMBL" id="JAIQUM010000090">
    <property type="protein sequence ID" value="MBZ5753180.1"/>
    <property type="molecule type" value="Genomic_DNA"/>
</dbReference>
<sequence>MRYIRLKSGLQHDQVLNRLFYNPEIIELHLEEQHLYQPDLIVRTIEFLKAKGVRVYLHHPTTFQGKHLDIVSPFQQMRDHYDWSCKLLASICRMEDVNCVIHCHYKALDTHDYLNAANRALMRGRIEEILSICDKSFLWEDTTEGIFSAQNPYLLGEIVGPLQLPLTIDLSHSFISLNGDNKRLKEHLDAFHQYANYFHVVDSSGLRHDSLPLGAGKIDWKMVKPYLKDRDFIFEIDLRASNYIDCSPMIESAVYFEKI</sequence>
<dbReference type="Proteomes" id="UP001165287">
    <property type="component" value="Unassembled WGS sequence"/>
</dbReference>
<dbReference type="RefSeq" id="WP_224141611.1">
    <property type="nucleotide sequence ID" value="NZ_JAIQUM010000090.1"/>
</dbReference>
<dbReference type="GO" id="GO:0016853">
    <property type="term" value="F:isomerase activity"/>
    <property type="evidence" value="ECO:0007669"/>
    <property type="project" value="UniProtKB-KW"/>
</dbReference>
<gene>
    <name evidence="1" type="ORF">K9V48_23880</name>
</gene>